<reference evidence="1" key="3">
    <citation type="submission" date="2025-09" db="UniProtKB">
        <authorList>
            <consortium name="Ensembl"/>
        </authorList>
    </citation>
    <scope>IDENTIFICATION</scope>
</reference>
<dbReference type="Ensembl" id="ENSLCAT00010005061.1">
    <property type="protein sequence ID" value="ENSLCAP00010004933.1"/>
    <property type="gene ID" value="ENSLCAG00010002507.1"/>
</dbReference>
<evidence type="ECO:0000313" key="1">
    <source>
        <dbReference type="Ensembl" id="ENSLCAP00010004933.1"/>
    </source>
</evidence>
<dbReference type="AlphaFoldDB" id="A0A4W6BUS3"/>
<accession>A0A4W6BUS3</accession>
<evidence type="ECO:0000313" key="2">
    <source>
        <dbReference type="Proteomes" id="UP000314980"/>
    </source>
</evidence>
<sequence>IKCMNHTGHKEKHTAKQVIGIHVEYFIVQPAQISVCLLDVIHVLHCFVQCLQHHLAMGYHFGVIQNSRRGEDVSKCAEIPFGPGVDNQNSVSIRDIVISSDRAALLFCKLNHDISLISIQLVCRPHIKLKNDQLLC</sequence>
<organism evidence="1 2">
    <name type="scientific">Lates calcarifer</name>
    <name type="common">Barramundi</name>
    <name type="synonym">Holocentrus calcarifer</name>
    <dbReference type="NCBI Taxonomy" id="8187"/>
    <lineage>
        <taxon>Eukaryota</taxon>
        <taxon>Metazoa</taxon>
        <taxon>Chordata</taxon>
        <taxon>Craniata</taxon>
        <taxon>Vertebrata</taxon>
        <taxon>Euteleostomi</taxon>
        <taxon>Actinopterygii</taxon>
        <taxon>Neopterygii</taxon>
        <taxon>Teleostei</taxon>
        <taxon>Neoteleostei</taxon>
        <taxon>Acanthomorphata</taxon>
        <taxon>Carangaria</taxon>
        <taxon>Carangaria incertae sedis</taxon>
        <taxon>Centropomidae</taxon>
        <taxon>Lates</taxon>
    </lineage>
</organism>
<reference evidence="2" key="1">
    <citation type="submission" date="2015-09" db="EMBL/GenBank/DDBJ databases">
        <authorList>
            <person name="Sai Rama Sridatta P."/>
        </authorList>
    </citation>
    <scope>NUCLEOTIDE SEQUENCE [LARGE SCALE GENOMIC DNA]</scope>
</reference>
<dbReference type="InParanoid" id="A0A4W6BUS3"/>
<proteinExistence type="predicted"/>
<name>A0A4W6BUS3_LATCA</name>
<reference evidence="1" key="2">
    <citation type="submission" date="2025-08" db="UniProtKB">
        <authorList>
            <consortium name="Ensembl"/>
        </authorList>
    </citation>
    <scope>IDENTIFICATION</scope>
</reference>
<protein>
    <submittedName>
        <fullName evidence="1">Uncharacterized protein</fullName>
    </submittedName>
</protein>
<dbReference type="GeneTree" id="ENSGT01090000261264"/>
<dbReference type="Proteomes" id="UP000314980">
    <property type="component" value="Unassembled WGS sequence"/>
</dbReference>
<keyword evidence="2" id="KW-1185">Reference proteome</keyword>